<evidence type="ECO:0000313" key="2">
    <source>
        <dbReference type="Proteomes" id="UP001617351"/>
    </source>
</evidence>
<gene>
    <name evidence="1" type="ORF">ACIO7M_08450</name>
</gene>
<protein>
    <submittedName>
        <fullName evidence="1">Uncharacterized protein</fullName>
    </submittedName>
</protein>
<dbReference type="Proteomes" id="UP001617351">
    <property type="component" value="Unassembled WGS sequence"/>
</dbReference>
<dbReference type="RefSeq" id="WP_365513381.1">
    <property type="nucleotide sequence ID" value="NZ_JBFANW010000423.1"/>
</dbReference>
<evidence type="ECO:0000313" key="1">
    <source>
        <dbReference type="EMBL" id="MFJ2821127.1"/>
    </source>
</evidence>
<organism evidence="1 2">
    <name type="scientific">Streptomyces toxytricini</name>
    <name type="common">Actinomyces toxytricini</name>
    <dbReference type="NCBI Taxonomy" id="67369"/>
    <lineage>
        <taxon>Bacteria</taxon>
        <taxon>Bacillati</taxon>
        <taxon>Actinomycetota</taxon>
        <taxon>Actinomycetes</taxon>
        <taxon>Kitasatosporales</taxon>
        <taxon>Streptomycetaceae</taxon>
        <taxon>Streptomyces</taxon>
    </lineage>
</organism>
<dbReference type="EMBL" id="JBIUYY010000003">
    <property type="protein sequence ID" value="MFJ2821127.1"/>
    <property type="molecule type" value="Genomic_DNA"/>
</dbReference>
<proteinExistence type="predicted"/>
<accession>A0ABW8EER6</accession>
<reference evidence="1 2" key="1">
    <citation type="submission" date="2024-10" db="EMBL/GenBank/DDBJ databases">
        <title>The Natural Products Discovery Center: Release of the First 8490 Sequenced Strains for Exploring Actinobacteria Biosynthetic Diversity.</title>
        <authorList>
            <person name="Kalkreuter E."/>
            <person name="Kautsar S.A."/>
            <person name="Yang D."/>
            <person name="Bader C.D."/>
            <person name="Teijaro C.N."/>
            <person name="Fluegel L."/>
            <person name="Davis C.M."/>
            <person name="Simpson J.R."/>
            <person name="Lauterbach L."/>
            <person name="Steele A.D."/>
            <person name="Gui C."/>
            <person name="Meng S."/>
            <person name="Li G."/>
            <person name="Viehrig K."/>
            <person name="Ye F."/>
            <person name="Su P."/>
            <person name="Kiefer A.F."/>
            <person name="Nichols A."/>
            <person name="Cepeda A.J."/>
            <person name="Yan W."/>
            <person name="Fan B."/>
            <person name="Jiang Y."/>
            <person name="Adhikari A."/>
            <person name="Zheng C.-J."/>
            <person name="Schuster L."/>
            <person name="Cowan T.M."/>
            <person name="Smanski M.J."/>
            <person name="Chevrette M.G."/>
            <person name="De Carvalho L.P.S."/>
            <person name="Shen B."/>
        </authorList>
    </citation>
    <scope>NUCLEOTIDE SEQUENCE [LARGE SCALE GENOMIC DNA]</scope>
    <source>
        <strain evidence="1 2">NPDC087220</strain>
    </source>
</reference>
<name>A0ABW8EER6_STRT5</name>
<sequence>MRGTDNPRSSPLVPDAVVAEISRHDWDSVACGCGRDAGHLVDTLWNAAEGHPSAFRALEGHAFLAGALRPPAPAVCGVLMAVWSAGPPRQATREALLWTLLVLLGAEDDGSAYEAGLYGQCAAFVRRAADSLRREAVDRPGSVSAAYADGVLELLGMAA</sequence>
<keyword evidence="2" id="KW-1185">Reference proteome</keyword>
<comment type="caution">
    <text evidence="1">The sequence shown here is derived from an EMBL/GenBank/DDBJ whole genome shotgun (WGS) entry which is preliminary data.</text>
</comment>